<dbReference type="Gene3D" id="2.60.120.10">
    <property type="entry name" value="Jelly Rolls"/>
    <property type="match status" value="1"/>
</dbReference>
<name>A0A0X8JI37_9BACT</name>
<protein>
    <submittedName>
        <fullName evidence="1">dTDP-4-dehydrorhamnose 3,5-epimerase</fullName>
    </submittedName>
</protein>
<evidence type="ECO:0000313" key="2">
    <source>
        <dbReference type="Proteomes" id="UP000069241"/>
    </source>
</evidence>
<organism evidence="1 2">
    <name type="scientific">Desulfovibrio fairfieldensis</name>
    <dbReference type="NCBI Taxonomy" id="44742"/>
    <lineage>
        <taxon>Bacteria</taxon>
        <taxon>Pseudomonadati</taxon>
        <taxon>Thermodesulfobacteriota</taxon>
        <taxon>Desulfovibrionia</taxon>
        <taxon>Desulfovibrionales</taxon>
        <taxon>Desulfovibrionaceae</taxon>
        <taxon>Desulfovibrio</taxon>
    </lineage>
</organism>
<dbReference type="KEGG" id="dfi:AXF13_02900"/>
<proteinExistence type="predicted"/>
<dbReference type="EMBL" id="CP014229">
    <property type="protein sequence ID" value="AMD89144.1"/>
    <property type="molecule type" value="Genomic_DNA"/>
</dbReference>
<keyword evidence="2" id="KW-1185">Reference proteome</keyword>
<dbReference type="RefSeq" id="WP_062251576.1">
    <property type="nucleotide sequence ID" value="NZ_CP014229.1"/>
</dbReference>
<reference evidence="2" key="1">
    <citation type="submission" date="2016-02" db="EMBL/GenBank/DDBJ databases">
        <authorList>
            <person name="Holder M.E."/>
            <person name="Ajami N.J."/>
            <person name="Petrosino J.F."/>
        </authorList>
    </citation>
    <scope>NUCLEOTIDE SEQUENCE [LARGE SCALE GENOMIC DNA]</scope>
    <source>
        <strain evidence="2">CCUG 45958</strain>
    </source>
</reference>
<dbReference type="InterPro" id="IPR014710">
    <property type="entry name" value="RmlC-like_jellyroll"/>
</dbReference>
<accession>A0A0X8JI37</accession>
<dbReference type="AlphaFoldDB" id="A0A0X8JI37"/>
<dbReference type="STRING" id="44742.AXF13_02900"/>
<dbReference type="SUPFAM" id="SSF51182">
    <property type="entry name" value="RmlC-like cupins"/>
    <property type="match status" value="1"/>
</dbReference>
<dbReference type="Proteomes" id="UP000069241">
    <property type="component" value="Chromosome"/>
</dbReference>
<sequence>MGAHTVDGPVAQEVGIAGALFQPLKMIPTPGGPVLHMLRPDSPLLPDFAAGFGEIYFSEVLPGAVKAWKRHSRQTQLFAVPHGLLRIVLYDDRPGSSTQGVLCELALGRPEHYGLLRIPTGVWYGFAAMGGEAALICNCADIPHDPAEGERRPADDPAIPYSWKGAVQAGGR</sequence>
<evidence type="ECO:0000313" key="1">
    <source>
        <dbReference type="EMBL" id="AMD89144.1"/>
    </source>
</evidence>
<dbReference type="InterPro" id="IPR011051">
    <property type="entry name" value="RmlC_Cupin_sf"/>
</dbReference>
<gene>
    <name evidence="1" type="ORF">AXF13_02900</name>
</gene>